<feature type="transmembrane region" description="Helical" evidence="1">
    <location>
        <begin position="12"/>
        <end position="34"/>
    </location>
</feature>
<keyword evidence="1" id="KW-0812">Transmembrane</keyword>
<dbReference type="SUPFAM" id="SSF103481">
    <property type="entry name" value="Multidrug resistance efflux transporter EmrE"/>
    <property type="match status" value="2"/>
</dbReference>
<feature type="transmembrane region" description="Helical" evidence="1">
    <location>
        <begin position="40"/>
        <end position="63"/>
    </location>
</feature>
<sequence>MAALRLPREGRQLGLLLAATGMFLVSTDSLFIRIADTDGWTIAFMSSLWSTPVTWGIAARSLGRSLPDRFNSHRGPLLASSLLGSISMTAFVTAVTKTEVANVVAIIAAAPIFAAVIARIALGEKAAPRTWRAIAVTILGILVIVGGSLSGDGLSGNLLALFAICCFGANLSIWRRSPDLSRILLVALTATFTMLVTAVPATPSSLDRNALLATLAMGSLFGPGARFCMSTATRYAPPAEVSLFTPVETVCATAWVWLWFDEVPPTATFFGAAIVLAAVFYGVTGPAAAVTPPPTAHT</sequence>
<evidence type="ECO:0000256" key="1">
    <source>
        <dbReference type="SAM" id="Phobius"/>
    </source>
</evidence>
<dbReference type="InterPro" id="IPR037185">
    <property type="entry name" value="EmrE-like"/>
</dbReference>
<feature type="transmembrane region" description="Helical" evidence="1">
    <location>
        <begin position="241"/>
        <end position="260"/>
    </location>
</feature>
<feature type="transmembrane region" description="Helical" evidence="1">
    <location>
        <begin position="75"/>
        <end position="94"/>
    </location>
</feature>
<dbReference type="AlphaFoldDB" id="A0A381P464"/>
<dbReference type="Pfam" id="PF00892">
    <property type="entry name" value="EamA"/>
    <property type="match status" value="2"/>
</dbReference>
<name>A0A381P464_9ZZZZ</name>
<evidence type="ECO:0000313" key="3">
    <source>
        <dbReference type="EMBL" id="SUZ61344.1"/>
    </source>
</evidence>
<keyword evidence="1" id="KW-1133">Transmembrane helix</keyword>
<dbReference type="Gene3D" id="1.10.3730.20">
    <property type="match status" value="1"/>
</dbReference>
<keyword evidence="1" id="KW-0472">Membrane</keyword>
<reference evidence="3" key="1">
    <citation type="submission" date="2018-05" db="EMBL/GenBank/DDBJ databases">
        <authorList>
            <person name="Lanie J.A."/>
            <person name="Ng W.-L."/>
            <person name="Kazmierczak K.M."/>
            <person name="Andrzejewski T.M."/>
            <person name="Davidsen T.M."/>
            <person name="Wayne K.J."/>
            <person name="Tettelin H."/>
            <person name="Glass J.I."/>
            <person name="Rusch D."/>
            <person name="Podicherti R."/>
            <person name="Tsui H.-C.T."/>
            <person name="Winkler M.E."/>
        </authorList>
    </citation>
    <scope>NUCLEOTIDE SEQUENCE</scope>
</reference>
<feature type="domain" description="EamA" evidence="2">
    <location>
        <begin position="13"/>
        <end position="145"/>
    </location>
</feature>
<feature type="transmembrane region" description="Helical" evidence="1">
    <location>
        <begin position="100"/>
        <end position="121"/>
    </location>
</feature>
<gene>
    <name evidence="3" type="ORF">METZ01_LOCUS14198</name>
</gene>
<dbReference type="EMBL" id="UINC01000798">
    <property type="protein sequence ID" value="SUZ61344.1"/>
    <property type="molecule type" value="Genomic_DNA"/>
</dbReference>
<evidence type="ECO:0000259" key="2">
    <source>
        <dbReference type="Pfam" id="PF00892"/>
    </source>
</evidence>
<dbReference type="InterPro" id="IPR000620">
    <property type="entry name" value="EamA_dom"/>
</dbReference>
<dbReference type="PANTHER" id="PTHR22911">
    <property type="entry name" value="ACYL-MALONYL CONDENSING ENZYME-RELATED"/>
    <property type="match status" value="1"/>
</dbReference>
<feature type="transmembrane region" description="Helical" evidence="1">
    <location>
        <begin position="183"/>
        <end position="203"/>
    </location>
</feature>
<feature type="transmembrane region" description="Helical" evidence="1">
    <location>
        <begin position="133"/>
        <end position="150"/>
    </location>
</feature>
<feature type="domain" description="EamA" evidence="2">
    <location>
        <begin position="155"/>
        <end position="280"/>
    </location>
</feature>
<feature type="transmembrane region" description="Helical" evidence="1">
    <location>
        <begin position="156"/>
        <end position="174"/>
    </location>
</feature>
<accession>A0A381P464</accession>
<dbReference type="GO" id="GO:0016020">
    <property type="term" value="C:membrane"/>
    <property type="evidence" value="ECO:0007669"/>
    <property type="project" value="InterPro"/>
</dbReference>
<proteinExistence type="predicted"/>
<dbReference type="PANTHER" id="PTHR22911:SF135">
    <property type="entry name" value="BLR4310 PROTEIN"/>
    <property type="match status" value="1"/>
</dbReference>
<organism evidence="3">
    <name type="scientific">marine metagenome</name>
    <dbReference type="NCBI Taxonomy" id="408172"/>
    <lineage>
        <taxon>unclassified sequences</taxon>
        <taxon>metagenomes</taxon>
        <taxon>ecological metagenomes</taxon>
    </lineage>
</organism>
<protein>
    <recommendedName>
        <fullName evidence="2">EamA domain-containing protein</fullName>
    </recommendedName>
</protein>
<feature type="transmembrane region" description="Helical" evidence="1">
    <location>
        <begin position="266"/>
        <end position="283"/>
    </location>
</feature>